<evidence type="ECO:0000313" key="2">
    <source>
        <dbReference type="EMBL" id="PKZ62942.1"/>
    </source>
</evidence>
<dbReference type="Pfam" id="PF09995">
    <property type="entry name" value="MPAB_Lcp_cat"/>
    <property type="match status" value="1"/>
</dbReference>
<gene>
    <name evidence="2" type="ORF">CYJ73_24295</name>
</gene>
<dbReference type="AlphaFoldDB" id="A0A2I1R1D6"/>
<protein>
    <recommendedName>
        <fullName evidence="1">ER-bound oxygenase mpaB/mpaB'/Rubber oxygenase catalytic domain-containing protein</fullName>
    </recommendedName>
</protein>
<proteinExistence type="predicted"/>
<accession>A0A2I1R1D6</accession>
<feature type="domain" description="ER-bound oxygenase mpaB/mpaB'/Rubber oxygenase catalytic" evidence="1">
    <location>
        <begin position="36"/>
        <end position="261"/>
    </location>
</feature>
<dbReference type="PANTHER" id="PTHR36151:SF3">
    <property type="entry name" value="ER-BOUND OXYGENASE MPAB_MPAB'_RUBBER OXYGENASE CATALYTIC DOMAIN-CONTAINING PROTEIN"/>
    <property type="match status" value="1"/>
</dbReference>
<evidence type="ECO:0000259" key="1">
    <source>
        <dbReference type="Pfam" id="PF09995"/>
    </source>
</evidence>
<reference evidence="2 3" key="1">
    <citation type="submission" date="2017-12" db="EMBL/GenBank/DDBJ databases">
        <title>Phylogenetic diversity of female urinary microbiome.</title>
        <authorList>
            <person name="Thomas-White K."/>
            <person name="Wolfe A.J."/>
        </authorList>
    </citation>
    <scope>NUCLEOTIDE SEQUENCE [LARGE SCALE GENOMIC DNA]</scope>
    <source>
        <strain evidence="2 3">UMB0777</strain>
    </source>
</reference>
<dbReference type="PANTHER" id="PTHR36151">
    <property type="entry name" value="BLR2777 PROTEIN"/>
    <property type="match status" value="1"/>
</dbReference>
<dbReference type="InterPro" id="IPR018713">
    <property type="entry name" value="MPAB/Lcp_cat_dom"/>
</dbReference>
<name>A0A2I1R1D6_9ACTN</name>
<evidence type="ECO:0000313" key="3">
    <source>
        <dbReference type="Proteomes" id="UP000234662"/>
    </source>
</evidence>
<organism evidence="2 3">
    <name type="scientific">Gordonia terrae</name>
    <dbReference type="NCBI Taxonomy" id="2055"/>
    <lineage>
        <taxon>Bacteria</taxon>
        <taxon>Bacillati</taxon>
        <taxon>Actinomycetota</taxon>
        <taxon>Actinomycetes</taxon>
        <taxon>Mycobacteriales</taxon>
        <taxon>Gordoniaceae</taxon>
        <taxon>Gordonia</taxon>
    </lineage>
</organism>
<dbReference type="Proteomes" id="UP000234662">
    <property type="component" value="Unassembled WGS sequence"/>
</dbReference>
<dbReference type="GO" id="GO:0016491">
    <property type="term" value="F:oxidoreductase activity"/>
    <property type="evidence" value="ECO:0007669"/>
    <property type="project" value="InterPro"/>
</dbReference>
<dbReference type="EMBL" id="PKJC01000037">
    <property type="protein sequence ID" value="PKZ62942.1"/>
    <property type="molecule type" value="Genomic_DNA"/>
</dbReference>
<comment type="caution">
    <text evidence="2">The sequence shown here is derived from an EMBL/GenBank/DDBJ whole genome shotgun (WGS) entry which is preliminary data.</text>
</comment>
<sequence>MTSTTDDKKITRPVLARDDKAEPAPDWALGPGSISWTIMDDPAVFLIGLLREALLLTLHPDFAAAAVDHDSFGDDPIMRFRRVAMYTYGATYGTTEEAERYSAMVRRTHTRIVGVEPMTNQPYQAHAEYELTLTQVMLVDSFRAAYEALYGELSGSKRDQFVREQKVPAALLGVDPANMPDTFGESVDFLAHARVRFNAGLQAREILEPFSRGGYPRGTVFGDLPFYVKPPAMFTLRVMADMAMSTMSPEERQLIAIDRRPKLGSAAAAKLSFKALSAFMRSERGTKVWNEFVKGNVAGIIERARVAQNVPGARTRAAQYVIPDARKALVTPADLMRNWPGSTADYVVGGHKPSTPDAKSAAS</sequence>